<proteinExistence type="predicted"/>
<organism evidence="2 3">
    <name type="scientific">Melanomma pulvis-pyrius CBS 109.77</name>
    <dbReference type="NCBI Taxonomy" id="1314802"/>
    <lineage>
        <taxon>Eukaryota</taxon>
        <taxon>Fungi</taxon>
        <taxon>Dikarya</taxon>
        <taxon>Ascomycota</taxon>
        <taxon>Pezizomycotina</taxon>
        <taxon>Dothideomycetes</taxon>
        <taxon>Pleosporomycetidae</taxon>
        <taxon>Pleosporales</taxon>
        <taxon>Melanommataceae</taxon>
        <taxon>Melanomma</taxon>
    </lineage>
</organism>
<keyword evidence="1" id="KW-1133">Transmembrane helix</keyword>
<sequence length="733" mass="84215">MFDPYTVFKAQFPNFYRKPGLGYEKIAQYRHIDWFEREWVGDYDDRYISSFDGKVSKLVVQAVDDIYDNTTNSTWRRTFIRNVSPLYLRIADWPLNHVDYARNGKPTSEDWPLICGKWFIACVAITFVIGTPYGAEIQPRNGGNYDPFPYKYIGYPKVARNLLEMDSQRGYSLSETNPIAERLLRPRYLCFLQDGKPAKRMFVDEWITQYKSERNLSYVFVAYTAEQFTEMDYRVLDEMAEAAARNAGVSAYWIGHSCMDDEHLEEDVHRICDVIRGAQSLAIVVGRPPNDTEDISTTDMMLEQWGKRVWTFPEVLLAPEGMEIKVYTRGSDLMSPISLAKKHFAAKVWKQDAHVARQLVDHYEGNLILSQLELVTLALECLHKRETTEKFPGDHSYALMGLLRLRPKIDRTDSAFQAFARLSLANGSDQLLERLICVLPKDPYQPWHSLEDAYHAKLWDILPQEMSISGIGTDDTVILDGCYASNVRWKSFTPIAHDRIFSWKRWLALRLLHLSGPVFWISIILMVVFPPAGIPLFIYALIFVGLSPWLLRVMYLGKFWGTQGFLMGFEGYMDIDTIERQIFGARLGRMKWHPYSSPLSRHHRNVHGDCVPLDPCTDPETRALVERAKHARPGEQRVFTLVDTGTMTATLFEAARPPVCFLLAGSEGGMKRAIGCSYDWTTATLYRETVLRMETPIQDRMFRIGRVKIGFNRGMYPVKGLHEVGEAKGVLVS</sequence>
<evidence type="ECO:0000313" key="2">
    <source>
        <dbReference type="EMBL" id="KAF2797457.1"/>
    </source>
</evidence>
<gene>
    <name evidence="2" type="ORF">K505DRAFT_269528</name>
</gene>
<keyword evidence="1" id="KW-0472">Membrane</keyword>
<name>A0A6A6XPK4_9PLEO</name>
<feature type="transmembrane region" description="Helical" evidence="1">
    <location>
        <begin position="536"/>
        <end position="557"/>
    </location>
</feature>
<evidence type="ECO:0000313" key="3">
    <source>
        <dbReference type="Proteomes" id="UP000799757"/>
    </source>
</evidence>
<keyword evidence="3" id="KW-1185">Reference proteome</keyword>
<feature type="transmembrane region" description="Helical" evidence="1">
    <location>
        <begin position="507"/>
        <end position="530"/>
    </location>
</feature>
<accession>A0A6A6XPK4</accession>
<dbReference type="EMBL" id="MU001806">
    <property type="protein sequence ID" value="KAF2797457.1"/>
    <property type="molecule type" value="Genomic_DNA"/>
</dbReference>
<protein>
    <recommendedName>
        <fullName evidence="4">3-hydroxyisobutyrate dehydrogenase protein</fullName>
    </recommendedName>
</protein>
<keyword evidence="1" id="KW-0812">Transmembrane</keyword>
<evidence type="ECO:0008006" key="4">
    <source>
        <dbReference type="Google" id="ProtNLM"/>
    </source>
</evidence>
<evidence type="ECO:0000256" key="1">
    <source>
        <dbReference type="SAM" id="Phobius"/>
    </source>
</evidence>
<dbReference type="OrthoDB" id="2624308at2759"/>
<dbReference type="Proteomes" id="UP000799757">
    <property type="component" value="Unassembled WGS sequence"/>
</dbReference>
<reference evidence="2" key="1">
    <citation type="journal article" date="2020" name="Stud. Mycol.">
        <title>101 Dothideomycetes genomes: a test case for predicting lifestyles and emergence of pathogens.</title>
        <authorList>
            <person name="Haridas S."/>
            <person name="Albert R."/>
            <person name="Binder M."/>
            <person name="Bloem J."/>
            <person name="Labutti K."/>
            <person name="Salamov A."/>
            <person name="Andreopoulos B."/>
            <person name="Baker S."/>
            <person name="Barry K."/>
            <person name="Bills G."/>
            <person name="Bluhm B."/>
            <person name="Cannon C."/>
            <person name="Castanera R."/>
            <person name="Culley D."/>
            <person name="Daum C."/>
            <person name="Ezra D."/>
            <person name="Gonzalez J."/>
            <person name="Henrissat B."/>
            <person name="Kuo A."/>
            <person name="Liang C."/>
            <person name="Lipzen A."/>
            <person name="Lutzoni F."/>
            <person name="Magnuson J."/>
            <person name="Mondo S."/>
            <person name="Nolan M."/>
            <person name="Ohm R."/>
            <person name="Pangilinan J."/>
            <person name="Park H.-J."/>
            <person name="Ramirez L."/>
            <person name="Alfaro M."/>
            <person name="Sun H."/>
            <person name="Tritt A."/>
            <person name="Yoshinaga Y."/>
            <person name="Zwiers L.-H."/>
            <person name="Turgeon B."/>
            <person name="Goodwin S."/>
            <person name="Spatafora J."/>
            <person name="Crous P."/>
            <person name="Grigoriev I."/>
        </authorList>
    </citation>
    <scope>NUCLEOTIDE SEQUENCE</scope>
    <source>
        <strain evidence="2">CBS 109.77</strain>
    </source>
</reference>
<dbReference type="AlphaFoldDB" id="A0A6A6XPK4"/>